<dbReference type="EC" id="2.4.1.-" evidence="6"/>
<evidence type="ECO:0000256" key="4">
    <source>
        <dbReference type="ARBA" id="ARBA00022679"/>
    </source>
</evidence>
<gene>
    <name evidence="7" type="ORF">DME_LOCUS7272</name>
</gene>
<evidence type="ECO:0000313" key="7">
    <source>
        <dbReference type="EMBL" id="VDN57299.1"/>
    </source>
</evidence>
<evidence type="ECO:0000313" key="8">
    <source>
        <dbReference type="Proteomes" id="UP000038040"/>
    </source>
</evidence>
<dbReference type="PANTHER" id="PTHR47024">
    <property type="entry name" value="BIOFILM ABSENT ON HEAD (AFTER YERSINIA EXPOSURE)-RELATED"/>
    <property type="match status" value="1"/>
</dbReference>
<evidence type="ECO:0000313" key="10">
    <source>
        <dbReference type="WBParaSite" id="DME_0000311301-mRNA-1"/>
    </source>
</evidence>
<dbReference type="GO" id="GO:0016757">
    <property type="term" value="F:glycosyltransferase activity"/>
    <property type="evidence" value="ECO:0007669"/>
    <property type="project" value="UniProtKB-UniRule"/>
</dbReference>
<organism evidence="8 10">
    <name type="scientific">Dracunculus medinensis</name>
    <name type="common">Guinea worm</name>
    <dbReference type="NCBI Taxonomy" id="318479"/>
    <lineage>
        <taxon>Eukaryota</taxon>
        <taxon>Metazoa</taxon>
        <taxon>Ecdysozoa</taxon>
        <taxon>Nematoda</taxon>
        <taxon>Chromadorea</taxon>
        <taxon>Rhabditida</taxon>
        <taxon>Spirurina</taxon>
        <taxon>Dracunculoidea</taxon>
        <taxon>Dracunculidae</taxon>
        <taxon>Dracunculus</taxon>
    </lineage>
</organism>
<keyword evidence="3 6" id="KW-0328">Glycosyltransferase</keyword>
<sequence length="245" mass="28516">MVGYFFTLQLPEKISILLTKGSELQFIYVNKLTEVANSQKIFVQDARIKFKKKQHSLAVCLQPIFLLADWTLLVQFFETWIAQGATKFYAYMHSAVPEVDKLLKMYENDPNIAIERIDWAPLPTYDPSASRDPNNRLYRTEAITAINDCVLKARSIAKYVVSSDLDEIIVPLKTTSLLTLLDEFTKKHRNIAAMIIRSSYAYWQVIITPRKLLSFWIIFDYLKILNYIDIIQTDCKFKLQSGFFF</sequence>
<dbReference type="EMBL" id="UYYG01001159">
    <property type="protein sequence ID" value="VDN57299.1"/>
    <property type="molecule type" value="Genomic_DNA"/>
</dbReference>
<keyword evidence="4 6" id="KW-0808">Transferase</keyword>
<evidence type="ECO:0000256" key="6">
    <source>
        <dbReference type="RuleBase" id="RU366017"/>
    </source>
</evidence>
<dbReference type="WBParaSite" id="DME_0000311301-mRNA-1">
    <property type="protein sequence ID" value="DME_0000311301-mRNA-1"/>
    <property type="gene ID" value="DME_0000311301"/>
</dbReference>
<evidence type="ECO:0000256" key="1">
    <source>
        <dbReference type="ARBA" id="ARBA00004167"/>
    </source>
</evidence>
<proteinExistence type="inferred from homology"/>
<dbReference type="Pfam" id="PF01697">
    <property type="entry name" value="Glyco_transf_92"/>
    <property type="match status" value="1"/>
</dbReference>
<dbReference type="OrthoDB" id="2526284at2759"/>
<evidence type="ECO:0000256" key="5">
    <source>
        <dbReference type="ARBA" id="ARBA00023136"/>
    </source>
</evidence>
<comment type="subcellular location">
    <subcellularLocation>
        <location evidence="1">Membrane</location>
        <topology evidence="1">Single-pass membrane protein</topology>
    </subcellularLocation>
</comment>
<dbReference type="GO" id="GO:0016020">
    <property type="term" value="C:membrane"/>
    <property type="evidence" value="ECO:0007669"/>
    <property type="project" value="UniProtKB-SubCell"/>
</dbReference>
<evidence type="ECO:0000256" key="3">
    <source>
        <dbReference type="ARBA" id="ARBA00022676"/>
    </source>
</evidence>
<keyword evidence="5" id="KW-0472">Membrane</keyword>
<dbReference type="AlphaFoldDB" id="A0A0N4U7X7"/>
<comment type="similarity">
    <text evidence="2 6">Belongs to the glycosyltransferase 92 family.</text>
</comment>
<reference evidence="7 9" key="2">
    <citation type="submission" date="2018-11" db="EMBL/GenBank/DDBJ databases">
        <authorList>
            <consortium name="Pathogen Informatics"/>
        </authorList>
    </citation>
    <scope>NUCLEOTIDE SEQUENCE [LARGE SCALE GENOMIC DNA]</scope>
</reference>
<dbReference type="Proteomes" id="UP000038040">
    <property type="component" value="Unplaced"/>
</dbReference>
<evidence type="ECO:0000313" key="9">
    <source>
        <dbReference type="Proteomes" id="UP000274756"/>
    </source>
</evidence>
<dbReference type="InterPro" id="IPR008166">
    <property type="entry name" value="Glyco_transf_92"/>
</dbReference>
<keyword evidence="9" id="KW-1185">Reference proteome</keyword>
<accession>A0A0N4U7X7</accession>
<reference evidence="10" key="1">
    <citation type="submission" date="2017-02" db="UniProtKB">
        <authorList>
            <consortium name="WormBaseParasite"/>
        </authorList>
    </citation>
    <scope>IDENTIFICATION</scope>
</reference>
<evidence type="ECO:0000256" key="2">
    <source>
        <dbReference type="ARBA" id="ARBA00007647"/>
    </source>
</evidence>
<protein>
    <recommendedName>
        <fullName evidence="6">Glycosyltransferase family 92 protein</fullName>
        <ecNumber evidence="6">2.4.1.-</ecNumber>
    </recommendedName>
</protein>
<dbReference type="Proteomes" id="UP000274756">
    <property type="component" value="Unassembled WGS sequence"/>
</dbReference>
<dbReference type="PANTHER" id="PTHR47024:SF1">
    <property type="entry name" value="GLYCOSYLTRANSFERASE FAMILY 92 PROTEIN"/>
    <property type="match status" value="1"/>
</dbReference>
<name>A0A0N4U7X7_DRAME</name>